<evidence type="ECO:0000313" key="1">
    <source>
        <dbReference type="EMBL" id="KKK56533.1"/>
    </source>
</evidence>
<dbReference type="EMBL" id="LAZR01064944">
    <property type="protein sequence ID" value="KKK56533.1"/>
    <property type="molecule type" value="Genomic_DNA"/>
</dbReference>
<reference evidence="1" key="1">
    <citation type="journal article" date="2015" name="Nature">
        <title>Complex archaea that bridge the gap between prokaryotes and eukaryotes.</title>
        <authorList>
            <person name="Spang A."/>
            <person name="Saw J.H."/>
            <person name="Jorgensen S.L."/>
            <person name="Zaremba-Niedzwiedzka K."/>
            <person name="Martijn J."/>
            <person name="Lind A.E."/>
            <person name="van Eijk R."/>
            <person name="Schleper C."/>
            <person name="Guy L."/>
            <person name="Ettema T.J."/>
        </authorList>
    </citation>
    <scope>NUCLEOTIDE SEQUENCE</scope>
</reference>
<dbReference type="AlphaFoldDB" id="A0A0F8WIQ0"/>
<gene>
    <name evidence="1" type="ORF">LCGC14_3063560</name>
</gene>
<name>A0A0F8WIQ0_9ZZZZ</name>
<sequence length="26" mass="3099">MFNSNTKGTEKMNTDEIIQMFDKYVI</sequence>
<protein>
    <submittedName>
        <fullName evidence="1">Uncharacterized protein</fullName>
    </submittedName>
</protein>
<accession>A0A0F8WIQ0</accession>
<proteinExistence type="predicted"/>
<organism evidence="1">
    <name type="scientific">marine sediment metagenome</name>
    <dbReference type="NCBI Taxonomy" id="412755"/>
    <lineage>
        <taxon>unclassified sequences</taxon>
        <taxon>metagenomes</taxon>
        <taxon>ecological metagenomes</taxon>
    </lineage>
</organism>
<comment type="caution">
    <text evidence="1">The sequence shown here is derived from an EMBL/GenBank/DDBJ whole genome shotgun (WGS) entry which is preliminary data.</text>
</comment>
<feature type="non-terminal residue" evidence="1">
    <location>
        <position position="26"/>
    </location>
</feature>